<feature type="transmembrane region" description="Helical" evidence="1">
    <location>
        <begin position="12"/>
        <end position="34"/>
    </location>
</feature>
<sequence>MENYRSRRRVWKFVLIAVGLYLGLTLLIAVNYAMRSCLGAGAELHCSMSNTVVWGEHKLFGFIVLVYLVLVVGLWAKRR</sequence>
<dbReference type="Proteomes" id="UP000252167">
    <property type="component" value="Unassembled WGS sequence"/>
</dbReference>
<reference evidence="2 3" key="1">
    <citation type="submission" date="2018-01" db="EMBL/GenBank/DDBJ databases">
        <title>Glutamicibacter soli strain NHPC-3 Whole genome sequence and assembly.</title>
        <authorList>
            <person name="Choudhury P."/>
            <person name="Gupta D."/>
            <person name="Sengupta K."/>
            <person name="Jawed A."/>
            <person name="Sultana N."/>
            <person name="Saha P."/>
        </authorList>
    </citation>
    <scope>NUCLEOTIDE SEQUENCE [LARGE SCALE GENOMIC DNA]</scope>
    <source>
        <strain evidence="2 3">NHPC-3</strain>
    </source>
</reference>
<proteinExistence type="predicted"/>
<comment type="caution">
    <text evidence="2">The sequence shown here is derived from an EMBL/GenBank/DDBJ whole genome shotgun (WGS) entry which is preliminary data.</text>
</comment>
<accession>A0A365YCE4</accession>
<keyword evidence="1" id="KW-0812">Transmembrane</keyword>
<protein>
    <submittedName>
        <fullName evidence="2">Uncharacterized protein</fullName>
    </submittedName>
</protein>
<keyword evidence="1" id="KW-0472">Membrane</keyword>
<dbReference type="EMBL" id="POAF01000006">
    <property type="protein sequence ID" value="RBL99979.1"/>
    <property type="molecule type" value="Genomic_DNA"/>
</dbReference>
<gene>
    <name evidence="2" type="ORF">C1H84_12620</name>
</gene>
<evidence type="ECO:0000313" key="3">
    <source>
        <dbReference type="Proteomes" id="UP000252167"/>
    </source>
</evidence>
<name>A0A365YCE4_9MICC</name>
<keyword evidence="3" id="KW-1185">Reference proteome</keyword>
<evidence type="ECO:0000256" key="1">
    <source>
        <dbReference type="SAM" id="Phobius"/>
    </source>
</evidence>
<dbReference type="RefSeq" id="WP_113607562.1">
    <property type="nucleotide sequence ID" value="NZ_POAF01000006.1"/>
</dbReference>
<keyword evidence="1" id="KW-1133">Transmembrane helix</keyword>
<feature type="transmembrane region" description="Helical" evidence="1">
    <location>
        <begin position="59"/>
        <end position="76"/>
    </location>
</feature>
<organism evidence="2 3">
    <name type="scientific">Glutamicibacter soli</name>
    <dbReference type="NCBI Taxonomy" id="453836"/>
    <lineage>
        <taxon>Bacteria</taxon>
        <taxon>Bacillati</taxon>
        <taxon>Actinomycetota</taxon>
        <taxon>Actinomycetes</taxon>
        <taxon>Micrococcales</taxon>
        <taxon>Micrococcaceae</taxon>
        <taxon>Glutamicibacter</taxon>
    </lineage>
</organism>
<evidence type="ECO:0000313" key="2">
    <source>
        <dbReference type="EMBL" id="RBL99979.1"/>
    </source>
</evidence>
<dbReference type="AlphaFoldDB" id="A0A365YCE4"/>